<dbReference type="SMART" id="SM00947">
    <property type="entry name" value="Pro_CA"/>
    <property type="match status" value="1"/>
</dbReference>
<evidence type="ECO:0000313" key="9">
    <source>
        <dbReference type="EMBL" id="SNZ09698.1"/>
    </source>
</evidence>
<gene>
    <name evidence="9" type="ORF">SAMN06265182_1613</name>
</gene>
<protein>
    <recommendedName>
        <fullName evidence="2 8">Carbonic anhydrase</fullName>
        <ecNumber evidence="2 8">4.2.1.1</ecNumber>
    </recommendedName>
    <alternativeName>
        <fullName evidence="8">Carbonate dehydratase</fullName>
    </alternativeName>
</protein>
<dbReference type="PROSITE" id="PS00704">
    <property type="entry name" value="PROK_CO2_ANHYDRASE_1"/>
    <property type="match status" value="1"/>
</dbReference>
<dbReference type="PROSITE" id="PS00705">
    <property type="entry name" value="PROK_CO2_ANHYDRASE_2"/>
    <property type="match status" value="1"/>
</dbReference>
<sequence>MEKKIPFLKGVEKFKKLKFKEYEQKFKELIEKGQHPKALFITCSDSRIHPDEITGADIGDLFIVRNIGNMVPPFKPDNEFHGVAAAIEYAVSVLKVPDIIVCGHSHCGACESLYRELPESDEIIHVKKWLEIDRDVKEIALSTVPETGRKLFELTERLNIIKQLENLLTYPGVKRRVEEGNLRLHGWYYIIERGEIQYYDPETNNFYSIV</sequence>
<evidence type="ECO:0000256" key="8">
    <source>
        <dbReference type="RuleBase" id="RU003956"/>
    </source>
</evidence>
<evidence type="ECO:0000256" key="2">
    <source>
        <dbReference type="ARBA" id="ARBA00012925"/>
    </source>
</evidence>
<evidence type="ECO:0000256" key="5">
    <source>
        <dbReference type="ARBA" id="ARBA00023239"/>
    </source>
</evidence>
<evidence type="ECO:0000256" key="1">
    <source>
        <dbReference type="ARBA" id="ARBA00006217"/>
    </source>
</evidence>
<comment type="catalytic activity">
    <reaction evidence="6 8">
        <text>hydrogencarbonate + H(+) = CO2 + H2O</text>
        <dbReference type="Rhea" id="RHEA:10748"/>
        <dbReference type="ChEBI" id="CHEBI:15377"/>
        <dbReference type="ChEBI" id="CHEBI:15378"/>
        <dbReference type="ChEBI" id="CHEBI:16526"/>
        <dbReference type="ChEBI" id="CHEBI:17544"/>
        <dbReference type="EC" id="4.2.1.1"/>
    </reaction>
</comment>
<dbReference type="RefSeq" id="WP_097000772.1">
    <property type="nucleotide sequence ID" value="NZ_OBEI01000007.1"/>
</dbReference>
<proteinExistence type="inferred from homology"/>
<evidence type="ECO:0000256" key="3">
    <source>
        <dbReference type="ARBA" id="ARBA00022723"/>
    </source>
</evidence>
<dbReference type="PANTHER" id="PTHR11002">
    <property type="entry name" value="CARBONIC ANHYDRASE"/>
    <property type="match status" value="1"/>
</dbReference>
<keyword evidence="3 7" id="KW-0479">Metal-binding</keyword>
<dbReference type="InterPro" id="IPR045066">
    <property type="entry name" value="Beta_CA_cladeB"/>
</dbReference>
<dbReference type="InterPro" id="IPR001765">
    <property type="entry name" value="Carbonic_anhydrase"/>
</dbReference>
<dbReference type="GO" id="GO:0015976">
    <property type="term" value="P:carbon utilization"/>
    <property type="evidence" value="ECO:0007669"/>
    <property type="project" value="InterPro"/>
</dbReference>
<comment type="cofactor">
    <cofactor evidence="7">
        <name>Zn(2+)</name>
        <dbReference type="ChEBI" id="CHEBI:29105"/>
    </cofactor>
    <text evidence="7">Binds 1 zinc ion per subunit.</text>
</comment>
<keyword evidence="4 7" id="KW-0862">Zinc</keyword>
<dbReference type="Gene3D" id="3.40.1050.10">
    <property type="entry name" value="Carbonic anhydrase"/>
    <property type="match status" value="1"/>
</dbReference>
<evidence type="ECO:0000256" key="7">
    <source>
        <dbReference type="PIRSR" id="PIRSR601765-1"/>
    </source>
</evidence>
<evidence type="ECO:0000313" key="10">
    <source>
        <dbReference type="Proteomes" id="UP000219036"/>
    </source>
</evidence>
<comment type="function">
    <text evidence="8">Reversible hydration of carbon dioxide.</text>
</comment>
<dbReference type="InterPro" id="IPR015892">
    <property type="entry name" value="Carbonic_anhydrase_CS"/>
</dbReference>
<feature type="binding site" evidence="7">
    <location>
        <position position="45"/>
    </location>
    <ligand>
        <name>Zn(2+)</name>
        <dbReference type="ChEBI" id="CHEBI:29105"/>
    </ligand>
</feature>
<feature type="binding site" evidence="7">
    <location>
        <position position="104"/>
    </location>
    <ligand>
        <name>Zn(2+)</name>
        <dbReference type="ChEBI" id="CHEBI:29105"/>
    </ligand>
</feature>
<accession>A0A285NKD3</accession>
<dbReference type="EC" id="4.2.1.1" evidence="2 8"/>
<keyword evidence="10" id="KW-1185">Reference proteome</keyword>
<dbReference type="AlphaFoldDB" id="A0A285NKD3"/>
<dbReference type="EMBL" id="OBEI01000007">
    <property type="protein sequence ID" value="SNZ09698.1"/>
    <property type="molecule type" value="Genomic_DNA"/>
</dbReference>
<dbReference type="GO" id="GO:0004089">
    <property type="term" value="F:carbonate dehydratase activity"/>
    <property type="evidence" value="ECO:0007669"/>
    <property type="project" value="UniProtKB-UniRule"/>
</dbReference>
<dbReference type="PANTHER" id="PTHR11002:SF76">
    <property type="entry name" value="CARBONIC ANHYDRASE"/>
    <property type="match status" value="1"/>
</dbReference>
<name>A0A285NKD3_9AQUI</name>
<dbReference type="SMR" id="A0A285NKD3"/>
<evidence type="ECO:0000256" key="4">
    <source>
        <dbReference type="ARBA" id="ARBA00022833"/>
    </source>
</evidence>
<dbReference type="Proteomes" id="UP000219036">
    <property type="component" value="Unassembled WGS sequence"/>
</dbReference>
<feature type="binding site" evidence="7">
    <location>
        <position position="107"/>
    </location>
    <ligand>
        <name>Zn(2+)</name>
        <dbReference type="ChEBI" id="CHEBI:29105"/>
    </ligand>
</feature>
<dbReference type="GO" id="GO:0008270">
    <property type="term" value="F:zinc ion binding"/>
    <property type="evidence" value="ECO:0007669"/>
    <property type="project" value="UniProtKB-UniRule"/>
</dbReference>
<dbReference type="InterPro" id="IPR036874">
    <property type="entry name" value="Carbonic_anhydrase_sf"/>
</dbReference>
<evidence type="ECO:0000256" key="6">
    <source>
        <dbReference type="ARBA" id="ARBA00048348"/>
    </source>
</evidence>
<organism evidence="9 10">
    <name type="scientific">Persephonella hydrogeniphila</name>
    <dbReference type="NCBI Taxonomy" id="198703"/>
    <lineage>
        <taxon>Bacteria</taxon>
        <taxon>Pseudomonadati</taxon>
        <taxon>Aquificota</taxon>
        <taxon>Aquificia</taxon>
        <taxon>Aquificales</taxon>
        <taxon>Hydrogenothermaceae</taxon>
        <taxon>Persephonella</taxon>
    </lineage>
</organism>
<dbReference type="SUPFAM" id="SSF53056">
    <property type="entry name" value="beta-carbonic anhydrase, cab"/>
    <property type="match status" value="1"/>
</dbReference>
<keyword evidence="5 8" id="KW-0456">Lyase</keyword>
<dbReference type="CDD" id="cd00884">
    <property type="entry name" value="beta_CA_cladeB"/>
    <property type="match status" value="1"/>
</dbReference>
<dbReference type="OrthoDB" id="9792260at2"/>
<reference evidence="10" key="1">
    <citation type="submission" date="2017-09" db="EMBL/GenBank/DDBJ databases">
        <authorList>
            <person name="Varghese N."/>
            <person name="Submissions S."/>
        </authorList>
    </citation>
    <scope>NUCLEOTIDE SEQUENCE [LARGE SCALE GENOMIC DNA]</scope>
    <source>
        <strain evidence="10">DSM 15103</strain>
    </source>
</reference>
<feature type="binding site" evidence="7">
    <location>
        <position position="43"/>
    </location>
    <ligand>
        <name>Zn(2+)</name>
        <dbReference type="ChEBI" id="CHEBI:29105"/>
    </ligand>
</feature>
<dbReference type="Pfam" id="PF00484">
    <property type="entry name" value="Pro_CA"/>
    <property type="match status" value="1"/>
</dbReference>
<comment type="similarity">
    <text evidence="1 8">Belongs to the beta-class carbonic anhydrase family.</text>
</comment>